<gene>
    <name evidence="1" type="ORF">EG339_12910</name>
</gene>
<dbReference type="EMBL" id="CP033932">
    <property type="protein sequence ID" value="AZB25413.1"/>
    <property type="molecule type" value="Genomic_DNA"/>
</dbReference>
<accession>A0A3G6TC46</accession>
<reference evidence="2" key="1">
    <citation type="submission" date="2018-11" db="EMBL/GenBank/DDBJ databases">
        <title>Proposal to divide the Flavobacteriaceae and reorganize its genera based on Amino Acid Identity values calculated from whole genome sequences.</title>
        <authorList>
            <person name="Nicholson A.C."/>
            <person name="Gulvik C.A."/>
            <person name="Whitney A.M."/>
            <person name="Humrighouse B.W."/>
            <person name="Bell M."/>
            <person name="Holmes B."/>
            <person name="Steigerwalt A.G."/>
            <person name="Villarma A."/>
            <person name="Sheth M."/>
            <person name="Batra D."/>
            <person name="Pryor J."/>
            <person name="Bernardet J.-F."/>
            <person name="Hugo C."/>
            <person name="Kampfer P."/>
            <person name="Newman J."/>
            <person name="McQuiston J.R."/>
        </authorList>
    </citation>
    <scope>NUCLEOTIDE SEQUENCE [LARGE SCALE GENOMIC DNA]</scope>
    <source>
        <strain evidence="2">G0229</strain>
    </source>
</reference>
<dbReference type="AlphaFoldDB" id="A0A3G6TC46"/>
<organism evidence="1 2">
    <name type="scientific">Chryseobacterium bernardetii</name>
    <dbReference type="NCBI Taxonomy" id="1241978"/>
    <lineage>
        <taxon>Bacteria</taxon>
        <taxon>Pseudomonadati</taxon>
        <taxon>Bacteroidota</taxon>
        <taxon>Flavobacteriia</taxon>
        <taxon>Flavobacteriales</taxon>
        <taxon>Weeksellaceae</taxon>
        <taxon>Chryseobacterium group</taxon>
        <taxon>Chryseobacterium</taxon>
    </lineage>
</organism>
<proteinExistence type="predicted"/>
<evidence type="ECO:0000313" key="1">
    <source>
        <dbReference type="EMBL" id="AZB25413.1"/>
    </source>
</evidence>
<evidence type="ECO:0000313" key="2">
    <source>
        <dbReference type="Proteomes" id="UP000271193"/>
    </source>
</evidence>
<dbReference type="GeneID" id="99065705"/>
<dbReference type="RefSeq" id="WP_123870379.1">
    <property type="nucleotide sequence ID" value="NZ_CP033932.1"/>
</dbReference>
<protein>
    <submittedName>
        <fullName evidence="1">Uncharacterized protein</fullName>
    </submittedName>
</protein>
<dbReference type="Proteomes" id="UP000271193">
    <property type="component" value="Chromosome"/>
</dbReference>
<keyword evidence="2" id="KW-1185">Reference proteome</keyword>
<dbReference type="KEGG" id="cben:EG339_12910"/>
<sequence>MMITVLENLHRKTYRLETIVTEQRNPVYAVTKSYARQIEIYYIGKAGEEHLFQILVIDFDFSDNDTAMGRLIKKISYLFDELECRVDHEGNLTAVDNLLFLRLRWGKLQAELSKNHKGEAIDSYFSQISSLLEDESRLIDFLTEYNMFGLLFNGLLQSFDTPRKRISPEGFTEIITPEKDGEKMILKVSAQNLERAGIDDFRGIFICKGKHYEEGFVEIKKQNSHLKHSLLWIG</sequence>
<name>A0A3G6TC46_9FLAO</name>